<feature type="domain" description="ABC transmembrane type-1" evidence="10">
    <location>
        <begin position="106"/>
        <end position="291"/>
    </location>
</feature>
<dbReference type="Proteomes" id="UP000524492">
    <property type="component" value="Unassembled WGS sequence"/>
</dbReference>
<evidence type="ECO:0000313" key="12">
    <source>
        <dbReference type="Proteomes" id="UP000524492"/>
    </source>
</evidence>
<keyword evidence="2 9" id="KW-0813">Transport</keyword>
<gene>
    <name evidence="11" type="ORF">GGD53_002781</name>
</gene>
<dbReference type="GO" id="GO:0055085">
    <property type="term" value="P:transmembrane transport"/>
    <property type="evidence" value="ECO:0007669"/>
    <property type="project" value="InterPro"/>
</dbReference>
<feature type="transmembrane region" description="Helical" evidence="9">
    <location>
        <begin position="196"/>
        <end position="215"/>
    </location>
</feature>
<dbReference type="GO" id="GO:0015031">
    <property type="term" value="P:protein transport"/>
    <property type="evidence" value="ECO:0007669"/>
    <property type="project" value="UniProtKB-KW"/>
</dbReference>
<feature type="transmembrane region" description="Helical" evidence="9">
    <location>
        <begin position="104"/>
        <end position="130"/>
    </location>
</feature>
<evidence type="ECO:0000256" key="5">
    <source>
        <dbReference type="ARBA" id="ARBA00022856"/>
    </source>
</evidence>
<feature type="transmembrane region" description="Helical" evidence="9">
    <location>
        <begin position="41"/>
        <end position="63"/>
    </location>
</feature>
<dbReference type="InterPro" id="IPR050366">
    <property type="entry name" value="BP-dependent_transpt_permease"/>
</dbReference>
<evidence type="ECO:0000313" key="11">
    <source>
        <dbReference type="EMBL" id="MBB4192623.1"/>
    </source>
</evidence>
<evidence type="ECO:0000256" key="6">
    <source>
        <dbReference type="ARBA" id="ARBA00022927"/>
    </source>
</evidence>
<sequence length="305" mass="32103">MSPSPMSNVIRSEIRIRPPSVPSRMAASFARAGRKLAAEPLGLAGFVILGLLCLIAIFAPLLAPYDPVIQSLGDALQPPSLAHPAGTDEFGRDILSRLIFGTRITIQTVLSISLIVGPIGLLIGVVAGFFGGRTDALLMRATDIVLSFPSLILALAFAAALGAGLTTAIIAISLTAWPPIARLARAEALVVRNADYVVAARLYGASPIRILLLYIAPMCIPSVIVRLTLNMAGIILTAASLGFLGLGAQPPAPEWGAMISNGRKFMLDYWWVAVMPGVAILLTSLAFNIAGDALRDILDPRHARS</sequence>
<dbReference type="PROSITE" id="PS50928">
    <property type="entry name" value="ABC_TM1"/>
    <property type="match status" value="1"/>
</dbReference>
<name>A0A7W6MH52_9HYPH</name>
<keyword evidence="12" id="KW-1185">Reference proteome</keyword>
<evidence type="ECO:0000256" key="3">
    <source>
        <dbReference type="ARBA" id="ARBA00022475"/>
    </source>
</evidence>
<comment type="similarity">
    <text evidence="9">Belongs to the binding-protein-dependent transport system permease family.</text>
</comment>
<dbReference type="SUPFAM" id="SSF161098">
    <property type="entry name" value="MetI-like"/>
    <property type="match status" value="1"/>
</dbReference>
<keyword evidence="3" id="KW-1003">Cell membrane</keyword>
<accession>A0A7W6MH52</accession>
<dbReference type="Gene3D" id="1.10.3720.10">
    <property type="entry name" value="MetI-like"/>
    <property type="match status" value="1"/>
</dbReference>
<keyword evidence="6" id="KW-0653">Protein transport</keyword>
<feature type="transmembrane region" description="Helical" evidence="9">
    <location>
        <begin position="227"/>
        <end position="249"/>
    </location>
</feature>
<dbReference type="PANTHER" id="PTHR43386">
    <property type="entry name" value="OLIGOPEPTIDE TRANSPORT SYSTEM PERMEASE PROTEIN APPC"/>
    <property type="match status" value="1"/>
</dbReference>
<dbReference type="InterPro" id="IPR025966">
    <property type="entry name" value="OppC_N"/>
</dbReference>
<dbReference type="CDD" id="cd06261">
    <property type="entry name" value="TM_PBP2"/>
    <property type="match status" value="1"/>
</dbReference>
<evidence type="ECO:0000256" key="9">
    <source>
        <dbReference type="RuleBase" id="RU363032"/>
    </source>
</evidence>
<evidence type="ECO:0000259" key="10">
    <source>
        <dbReference type="PROSITE" id="PS50928"/>
    </source>
</evidence>
<protein>
    <submittedName>
        <fullName evidence="11">Peptide/nickel transport system permease protein</fullName>
    </submittedName>
</protein>
<dbReference type="InterPro" id="IPR035906">
    <property type="entry name" value="MetI-like_sf"/>
</dbReference>
<dbReference type="InterPro" id="IPR000515">
    <property type="entry name" value="MetI-like"/>
</dbReference>
<keyword evidence="8 9" id="KW-0472">Membrane</keyword>
<evidence type="ECO:0000256" key="4">
    <source>
        <dbReference type="ARBA" id="ARBA00022692"/>
    </source>
</evidence>
<proteinExistence type="inferred from homology"/>
<evidence type="ECO:0000256" key="2">
    <source>
        <dbReference type="ARBA" id="ARBA00022448"/>
    </source>
</evidence>
<comment type="caution">
    <text evidence="11">The sequence shown here is derived from an EMBL/GenBank/DDBJ whole genome shotgun (WGS) entry which is preliminary data.</text>
</comment>
<keyword evidence="4 9" id="KW-0812">Transmembrane</keyword>
<comment type="subcellular location">
    <subcellularLocation>
        <location evidence="1 9">Cell membrane</location>
        <topology evidence="1 9">Multi-pass membrane protein</topology>
    </subcellularLocation>
</comment>
<dbReference type="AlphaFoldDB" id="A0A7W6MH52"/>
<dbReference type="Pfam" id="PF00528">
    <property type="entry name" value="BPD_transp_1"/>
    <property type="match status" value="1"/>
</dbReference>
<evidence type="ECO:0000256" key="8">
    <source>
        <dbReference type="ARBA" id="ARBA00023136"/>
    </source>
</evidence>
<dbReference type="Pfam" id="PF12911">
    <property type="entry name" value="OppC_N"/>
    <property type="match status" value="1"/>
</dbReference>
<organism evidence="11 12">
    <name type="scientific">Rhizobium aethiopicum</name>
    <dbReference type="NCBI Taxonomy" id="1138170"/>
    <lineage>
        <taxon>Bacteria</taxon>
        <taxon>Pseudomonadati</taxon>
        <taxon>Pseudomonadota</taxon>
        <taxon>Alphaproteobacteria</taxon>
        <taxon>Hyphomicrobiales</taxon>
        <taxon>Rhizobiaceae</taxon>
        <taxon>Rhizobium/Agrobacterium group</taxon>
        <taxon>Rhizobium</taxon>
    </lineage>
</organism>
<evidence type="ECO:0000256" key="7">
    <source>
        <dbReference type="ARBA" id="ARBA00022989"/>
    </source>
</evidence>
<dbReference type="EMBL" id="JACIFV010000008">
    <property type="protein sequence ID" value="MBB4192623.1"/>
    <property type="molecule type" value="Genomic_DNA"/>
</dbReference>
<feature type="transmembrane region" description="Helical" evidence="9">
    <location>
        <begin position="269"/>
        <end position="291"/>
    </location>
</feature>
<keyword evidence="7 9" id="KW-1133">Transmembrane helix</keyword>
<feature type="transmembrane region" description="Helical" evidence="9">
    <location>
        <begin position="151"/>
        <end position="176"/>
    </location>
</feature>
<keyword evidence="5" id="KW-0571">Peptide transport</keyword>
<dbReference type="GO" id="GO:0015833">
    <property type="term" value="P:peptide transport"/>
    <property type="evidence" value="ECO:0007669"/>
    <property type="project" value="UniProtKB-KW"/>
</dbReference>
<reference evidence="11 12" key="1">
    <citation type="submission" date="2020-08" db="EMBL/GenBank/DDBJ databases">
        <title>Genomic Encyclopedia of Type Strains, Phase IV (KMG-V): Genome sequencing to study the core and pangenomes of soil and plant-associated prokaryotes.</title>
        <authorList>
            <person name="Whitman W."/>
        </authorList>
    </citation>
    <scope>NUCLEOTIDE SEQUENCE [LARGE SCALE GENOMIC DNA]</scope>
    <source>
        <strain evidence="11 12">SEMIA 4074</strain>
    </source>
</reference>
<dbReference type="GO" id="GO:0005886">
    <property type="term" value="C:plasma membrane"/>
    <property type="evidence" value="ECO:0007669"/>
    <property type="project" value="UniProtKB-SubCell"/>
</dbReference>
<dbReference type="PANTHER" id="PTHR43386:SF1">
    <property type="entry name" value="D,D-DIPEPTIDE TRANSPORT SYSTEM PERMEASE PROTEIN DDPC-RELATED"/>
    <property type="match status" value="1"/>
</dbReference>
<evidence type="ECO:0000256" key="1">
    <source>
        <dbReference type="ARBA" id="ARBA00004651"/>
    </source>
</evidence>